<dbReference type="Gene3D" id="3.20.70.20">
    <property type="match status" value="1"/>
</dbReference>
<dbReference type="SUPFAM" id="SSF51998">
    <property type="entry name" value="PFL-like glycyl radical enzymes"/>
    <property type="match status" value="1"/>
</dbReference>
<dbReference type="EMBL" id="VUMR01000001">
    <property type="protein sequence ID" value="MSS55410.1"/>
    <property type="molecule type" value="Genomic_DNA"/>
</dbReference>
<dbReference type="PROSITE" id="PS51161">
    <property type="entry name" value="ATP_CONE"/>
    <property type="match status" value="1"/>
</dbReference>
<dbReference type="InterPro" id="IPR005144">
    <property type="entry name" value="ATP-cone_dom"/>
</dbReference>
<dbReference type="Proteomes" id="UP000434241">
    <property type="component" value="Unassembled WGS sequence"/>
</dbReference>
<evidence type="ECO:0000256" key="1">
    <source>
        <dbReference type="ARBA" id="ARBA00022741"/>
    </source>
</evidence>
<dbReference type="GeneID" id="93157767"/>
<dbReference type="Pfam" id="PF13597">
    <property type="entry name" value="NRDD"/>
    <property type="match status" value="1"/>
</dbReference>
<keyword evidence="2 3" id="KW-0067">ATP-binding</keyword>
<dbReference type="PANTHER" id="PTHR21075:SF0">
    <property type="entry name" value="ANAEROBIC RIBONUCLEOSIDE-TRIPHOSPHATE REDUCTASE"/>
    <property type="match status" value="1"/>
</dbReference>
<dbReference type="AlphaFoldDB" id="A0A6N7UZZ8"/>
<dbReference type="GO" id="GO:0031250">
    <property type="term" value="C:anaerobic ribonucleoside-triphosphate reductase complex"/>
    <property type="evidence" value="ECO:0007669"/>
    <property type="project" value="TreeGrafter"/>
</dbReference>
<dbReference type="InterPro" id="IPR012833">
    <property type="entry name" value="NrdD"/>
</dbReference>
<dbReference type="NCBIfam" id="TIGR02487">
    <property type="entry name" value="NrdD"/>
    <property type="match status" value="1"/>
</dbReference>
<dbReference type="GO" id="GO:0006260">
    <property type="term" value="P:DNA replication"/>
    <property type="evidence" value="ECO:0007669"/>
    <property type="project" value="InterPro"/>
</dbReference>
<keyword evidence="5" id="KW-0560">Oxidoreductase</keyword>
<keyword evidence="1 3" id="KW-0547">Nucleotide-binding</keyword>
<keyword evidence="6" id="KW-1185">Reference proteome</keyword>
<dbReference type="EC" id="1.17.4.2" evidence="5"/>
<dbReference type="GO" id="GO:0005524">
    <property type="term" value="F:ATP binding"/>
    <property type="evidence" value="ECO:0007669"/>
    <property type="project" value="UniProtKB-UniRule"/>
</dbReference>
<evidence type="ECO:0000313" key="6">
    <source>
        <dbReference type="Proteomes" id="UP000434241"/>
    </source>
</evidence>
<dbReference type="GO" id="GO:0009265">
    <property type="term" value="P:2'-deoxyribonucleotide biosynthetic process"/>
    <property type="evidence" value="ECO:0007669"/>
    <property type="project" value="TreeGrafter"/>
</dbReference>
<dbReference type="GO" id="GO:0008998">
    <property type="term" value="F:ribonucleoside-triphosphate reductase (thioredoxin) activity"/>
    <property type="evidence" value="ECO:0007669"/>
    <property type="project" value="UniProtKB-EC"/>
</dbReference>
<evidence type="ECO:0000256" key="2">
    <source>
        <dbReference type="ARBA" id="ARBA00022840"/>
    </source>
</evidence>
<proteinExistence type="predicted"/>
<feature type="domain" description="ATP-cone" evidence="4">
    <location>
        <begin position="2"/>
        <end position="95"/>
    </location>
</feature>
<dbReference type="Pfam" id="PF03477">
    <property type="entry name" value="ATP-cone"/>
    <property type="match status" value="1"/>
</dbReference>
<name>A0A6N7UZZ8_9FIRM</name>
<gene>
    <name evidence="5" type="primary">nrdD</name>
    <name evidence="5" type="ORF">FYJ55_00420</name>
</gene>
<protein>
    <submittedName>
        <fullName evidence="5">Anaerobic ribonucleoside-triphosphate reductase</fullName>
        <ecNumber evidence="5">1.17.4.2</ecNumber>
    </submittedName>
</protein>
<dbReference type="RefSeq" id="WP_154555161.1">
    <property type="nucleotide sequence ID" value="NZ_VUMR01000001.1"/>
</dbReference>
<organism evidence="5 6">
    <name type="scientific">Holdemanella porci</name>
    <dbReference type="NCBI Taxonomy" id="2652276"/>
    <lineage>
        <taxon>Bacteria</taxon>
        <taxon>Bacillati</taxon>
        <taxon>Bacillota</taxon>
        <taxon>Erysipelotrichia</taxon>
        <taxon>Erysipelotrichales</taxon>
        <taxon>Erysipelotrichaceae</taxon>
        <taxon>Holdemanella</taxon>
    </lineage>
</organism>
<accession>A0A6N7UZZ8</accession>
<dbReference type="PANTHER" id="PTHR21075">
    <property type="entry name" value="ANAEROBIC RIBONUCLEOSIDE-TRIPHOSPHATE REDUCTASE"/>
    <property type="match status" value="1"/>
</dbReference>
<evidence type="ECO:0000256" key="3">
    <source>
        <dbReference type="PROSITE-ProRule" id="PRU00492"/>
    </source>
</evidence>
<evidence type="ECO:0000259" key="4">
    <source>
        <dbReference type="PROSITE" id="PS51161"/>
    </source>
</evidence>
<sequence>MIEVEKRDGSIVGFDSSKIFSAISKAFDSLHMEKDDAIINLLVLRATADFQTKIKDNRISVEMIQDSVEKTLSESGYYPVAKTYILYRKQRENVRKIQSTANEYIHLVNSYLHDNISLEDENSMATYSVGGLILSNSGMITSNYWLSEVYDAQITNAHKNGDLYIHNINMLTGCSAGWSLEDLILKGLPSVNKMISSLPAKHLSTLCNQMVNFLGIMQNEWASAQSFAHFDTLLVPFIHQDKLSFKMVSDCLESFIYGINIPSRWGTQAPFSQITLDWNVPHEFINKKAIVAGCECDFTYGDCQKEMKILHDALFEVINKGDISGRGFQFPIIALYLNPDFDWMHEEELFKACAKYGTPYFLTKEKQDVEGYFGYKPLCGSMGVVTLNIVRLAYLSSSKEDFFKRLDNLSDVALRSFEVKRQVLNQLLEAGLYPYTKAYISDFNDYYGTLGIVGMNEACLNAKWLKKDLMDLDAQTFSMEVLEFLNQKLLNQSQKVNLEATPAESVCTHFAQIDKELYPEIQSHGYYTNSTHLDVASTDDVFEALRIQQDFQNQYCGATSFPVFIDHGIADWKMIALLVKTIYENYDVPVFTITPTYSVCEEHGYLLGHQNICPKCSKSTEIYSRVSGYYRNLEDWNEGKQKEFSRRKTYSI</sequence>
<dbReference type="GO" id="GO:0004748">
    <property type="term" value="F:ribonucleoside-diphosphate reductase activity, thioredoxin disulfide as acceptor"/>
    <property type="evidence" value="ECO:0007669"/>
    <property type="project" value="TreeGrafter"/>
</dbReference>
<reference evidence="5 6" key="1">
    <citation type="submission" date="2019-08" db="EMBL/GenBank/DDBJ databases">
        <title>In-depth cultivation of the pig gut microbiome towards novel bacterial diversity and tailored functional studies.</title>
        <authorList>
            <person name="Wylensek D."/>
            <person name="Hitch T.C.A."/>
            <person name="Clavel T."/>
        </authorList>
    </citation>
    <scope>NUCLEOTIDE SEQUENCE [LARGE SCALE GENOMIC DNA]</scope>
    <source>
        <strain evidence="5 6">LKV-472-APC-3</strain>
    </source>
</reference>
<evidence type="ECO:0000313" key="5">
    <source>
        <dbReference type="EMBL" id="MSS55410.1"/>
    </source>
</evidence>
<comment type="caution">
    <text evidence="5">The sequence shown here is derived from an EMBL/GenBank/DDBJ whole genome shotgun (WGS) entry which is preliminary data.</text>
</comment>